<dbReference type="GeneID" id="24565640"/>
<keyword evidence="2" id="KW-1185">Reference proteome</keyword>
<dbReference type="KEGG" id="bbig:BBBOND_0310020"/>
<protein>
    <submittedName>
        <fullName evidence="1">Uncharacterized protein</fullName>
    </submittedName>
</protein>
<sequence>MGFQVELPKRNVRKLASEVGLSIEVPPHEDRTFKDVDLDDPYANTADILKDELRPAEDKGFSGLSQTNFDLNFAPEHIGLEGYDDPGMPRDPARKTDERVINPFSTDECLNPWSVNTSTTDITPPTAFPPSATDNLPPPKSVREMLYWFVGLNTQGYVGLITDYIYSILKDANKNVSKLSDVIEVTGDLSTLDASMVTAKLTEACLYSATVIYTIKHRDNYASYKDFKFESEYRTFRYSPDPSCLLCQLRDYVYACHHQLEFLKAQCSRAKLSGGWRDCHYGSDITASEYPLQAFLTDGWDSDFETHLFDPCNLCHKSRVRMEFKKVDLPMISQQGSVISTILTHSQLRR</sequence>
<dbReference type="EMBL" id="LK391709">
    <property type="protein sequence ID" value="CDR97099.1"/>
    <property type="molecule type" value="Genomic_DNA"/>
</dbReference>
<dbReference type="OrthoDB" id="367147at2759"/>
<evidence type="ECO:0000313" key="2">
    <source>
        <dbReference type="Proteomes" id="UP000033188"/>
    </source>
</evidence>
<evidence type="ECO:0000313" key="1">
    <source>
        <dbReference type="EMBL" id="CDR97099.1"/>
    </source>
</evidence>
<proteinExistence type="predicted"/>
<reference evidence="2" key="1">
    <citation type="journal article" date="2014" name="Nucleic Acids Res.">
        <title>The evolutionary dynamics of variant antigen genes in Babesia reveal a history of genomic innovation underlying host-parasite interaction.</title>
        <authorList>
            <person name="Jackson A.P."/>
            <person name="Otto T.D."/>
            <person name="Darby A."/>
            <person name="Ramaprasad A."/>
            <person name="Xia D."/>
            <person name="Echaide I.E."/>
            <person name="Farber M."/>
            <person name="Gahlot S."/>
            <person name="Gamble J."/>
            <person name="Gupta D."/>
            <person name="Gupta Y."/>
            <person name="Jackson L."/>
            <person name="Malandrin L."/>
            <person name="Malas T.B."/>
            <person name="Moussa E."/>
            <person name="Nair M."/>
            <person name="Reid A.J."/>
            <person name="Sanders M."/>
            <person name="Sharma J."/>
            <person name="Tracey A."/>
            <person name="Quail M.A."/>
            <person name="Weir W."/>
            <person name="Wastling J.M."/>
            <person name="Hall N."/>
            <person name="Willadsen P."/>
            <person name="Lingelbach K."/>
            <person name="Shiels B."/>
            <person name="Tait A."/>
            <person name="Berriman M."/>
            <person name="Allred D.R."/>
            <person name="Pain A."/>
        </authorList>
    </citation>
    <scope>NUCLEOTIDE SEQUENCE [LARGE SCALE GENOMIC DNA]</scope>
    <source>
        <strain evidence="2">Bond</strain>
    </source>
</reference>
<dbReference type="AlphaFoldDB" id="A0A061DD49"/>
<dbReference type="VEuPathDB" id="PiroplasmaDB:BBBOND_0310020"/>
<gene>
    <name evidence="1" type="ORF">BBBOND_0310020</name>
</gene>
<name>A0A061DD49_BABBI</name>
<dbReference type="STRING" id="5866.A0A061DD49"/>
<dbReference type="Proteomes" id="UP000033188">
    <property type="component" value="Chromosome 3"/>
</dbReference>
<accession>A0A061DD49</accession>
<dbReference type="RefSeq" id="XP_012769285.1">
    <property type="nucleotide sequence ID" value="XM_012913831.1"/>
</dbReference>
<organism evidence="1 2">
    <name type="scientific">Babesia bigemina</name>
    <dbReference type="NCBI Taxonomy" id="5866"/>
    <lineage>
        <taxon>Eukaryota</taxon>
        <taxon>Sar</taxon>
        <taxon>Alveolata</taxon>
        <taxon>Apicomplexa</taxon>
        <taxon>Aconoidasida</taxon>
        <taxon>Piroplasmida</taxon>
        <taxon>Babesiidae</taxon>
        <taxon>Babesia</taxon>
    </lineage>
</organism>